<dbReference type="PANTHER" id="PTHR43540:SF15">
    <property type="entry name" value="BLR5631 PROTEIN"/>
    <property type="match status" value="1"/>
</dbReference>
<dbReference type="Pfam" id="PF00857">
    <property type="entry name" value="Isochorismatase"/>
    <property type="match status" value="1"/>
</dbReference>
<organism evidence="1">
    <name type="scientific">Vibrio coralliilyticus</name>
    <dbReference type="NCBI Taxonomy" id="190893"/>
    <lineage>
        <taxon>Bacteria</taxon>
        <taxon>Pseudomonadati</taxon>
        <taxon>Pseudomonadota</taxon>
        <taxon>Gammaproteobacteria</taxon>
        <taxon>Vibrionales</taxon>
        <taxon>Vibrionaceae</taxon>
        <taxon>Vibrio</taxon>
    </lineage>
</organism>
<dbReference type="RefSeq" id="WP_045985565.1">
    <property type="nucleotide sequence ID" value="NZ_CP063053.1"/>
</dbReference>
<gene>
    <name evidence="1" type="ORF">TW71_08525</name>
</gene>
<accession>A0A2A2MRG3</accession>
<reference evidence="1" key="1">
    <citation type="journal article" date="2015" name="BMC Genomics">
        <title>Genome mining reveals unlocked bioactive potential of marine Gram-negative bacteria.</title>
        <authorList>
            <person name="Machado H."/>
            <person name="Sonnenschein E.C."/>
            <person name="Melchiorsen J."/>
            <person name="Gram L."/>
        </authorList>
    </citation>
    <scope>NUCLEOTIDE SEQUENCE</scope>
    <source>
        <strain evidence="1">S2052</strain>
    </source>
</reference>
<comment type="caution">
    <text evidence="1">The sequence shown here is derived from an EMBL/GenBank/DDBJ whole genome shotgun (WGS) entry which is preliminary data.</text>
</comment>
<dbReference type="Gene3D" id="3.40.50.850">
    <property type="entry name" value="Isochorismatase-like"/>
    <property type="match status" value="1"/>
</dbReference>
<name>A0A2A2MRG3_9VIBR</name>
<dbReference type="CDD" id="cd01014">
    <property type="entry name" value="nicotinamidase_related"/>
    <property type="match status" value="1"/>
</dbReference>
<dbReference type="InterPro" id="IPR036380">
    <property type="entry name" value="Isochorismatase-like_sf"/>
</dbReference>
<evidence type="ECO:0000313" key="1">
    <source>
        <dbReference type="EMBL" id="KJY74964.1"/>
    </source>
</evidence>
<protein>
    <submittedName>
        <fullName evidence="1">Isochorismatase</fullName>
    </submittedName>
</protein>
<dbReference type="InterPro" id="IPR050272">
    <property type="entry name" value="Isochorismatase-like_hydrls"/>
</dbReference>
<dbReference type="SUPFAM" id="SSF52499">
    <property type="entry name" value="Isochorismatase-like hydrolases"/>
    <property type="match status" value="1"/>
</dbReference>
<dbReference type="PANTHER" id="PTHR43540">
    <property type="entry name" value="PEROXYUREIDOACRYLATE/UREIDOACRYLATE AMIDOHYDROLASE-RELATED"/>
    <property type="match status" value="1"/>
</dbReference>
<dbReference type="AlphaFoldDB" id="A0A2A2MRG3"/>
<proteinExistence type="predicted"/>
<sequence length="176" mass="18820">MASQALIVIDVQNDYFAGGRYPLHQPEVTLAHTLSLMDQAKEKGIPIIHVQHLVSPSLGEGLFFYDDSPGAAIHPEILAAAPDAPIVIKRHADCFERTDLDAQLNALGVERIVLAGMMTHNCVAHTALSPAAARYQPTVVEPACCTVDAIGHALAVDSMQVRGIAMRDVSTAFDAQ</sequence>
<dbReference type="InterPro" id="IPR000868">
    <property type="entry name" value="Isochorismatase-like_dom"/>
</dbReference>
<dbReference type="EMBL" id="JXXR01000008">
    <property type="protein sequence ID" value="KJY74964.1"/>
    <property type="molecule type" value="Genomic_DNA"/>
</dbReference>